<dbReference type="Proteomes" id="UP001597011">
    <property type="component" value="Unassembled WGS sequence"/>
</dbReference>
<dbReference type="GO" id="GO:0006508">
    <property type="term" value="P:proteolysis"/>
    <property type="evidence" value="ECO:0007669"/>
    <property type="project" value="UniProtKB-KW"/>
</dbReference>
<keyword evidence="2" id="KW-1185">Reference proteome</keyword>
<protein>
    <submittedName>
        <fullName evidence="1">Hydrogenase maturation protease</fullName>
    </submittedName>
</protein>
<dbReference type="InterPro" id="IPR000671">
    <property type="entry name" value="Peptidase_A31"/>
</dbReference>
<sequence length="152" mass="17625">MRKNDKKATLVFGIGNNGRQDDGLGWFFLDFLKEQNTTMDLEYRYQLQIEDAELISNYIQVIFIDATKEETKDGFYLKPCHPSEKYSFSTHALAPETVLHLASKLYDYKPVAFVFGIQGYEWELKIGLSKKGAKNLDKAKKYFNDTVIIDYL</sequence>
<comment type="caution">
    <text evidence="1">The sequence shown here is derived from an EMBL/GenBank/DDBJ whole genome shotgun (WGS) entry which is preliminary data.</text>
</comment>
<dbReference type="PANTHER" id="PTHR30302">
    <property type="entry name" value="HYDROGENASE 1 MATURATION PROTEASE"/>
    <property type="match status" value="1"/>
</dbReference>
<proteinExistence type="predicted"/>
<dbReference type="InterPro" id="IPR023430">
    <property type="entry name" value="Pept_HybD-like_dom_sf"/>
</dbReference>
<gene>
    <name evidence="1" type="ORF">ACFQ0I_12060</name>
</gene>
<dbReference type="PANTHER" id="PTHR30302:SF5">
    <property type="entry name" value="SLR1876 PROTEIN"/>
    <property type="match status" value="1"/>
</dbReference>
<dbReference type="SUPFAM" id="SSF53163">
    <property type="entry name" value="HybD-like"/>
    <property type="match status" value="1"/>
</dbReference>
<evidence type="ECO:0000313" key="1">
    <source>
        <dbReference type="EMBL" id="MFD0836506.1"/>
    </source>
</evidence>
<dbReference type="Gene3D" id="3.40.50.1450">
    <property type="entry name" value="HybD-like"/>
    <property type="match status" value="1"/>
</dbReference>
<reference evidence="2" key="1">
    <citation type="journal article" date="2019" name="Int. J. Syst. Evol. Microbiol.">
        <title>The Global Catalogue of Microorganisms (GCM) 10K type strain sequencing project: providing services to taxonomists for standard genome sequencing and annotation.</title>
        <authorList>
            <consortium name="The Broad Institute Genomics Platform"/>
            <consortium name="The Broad Institute Genome Sequencing Center for Infectious Disease"/>
            <person name="Wu L."/>
            <person name="Ma J."/>
        </authorList>
    </citation>
    <scope>NUCLEOTIDE SEQUENCE [LARGE SCALE GENOMIC DNA]</scope>
    <source>
        <strain evidence="2">CCUG 60529</strain>
    </source>
</reference>
<accession>A0ABW3BTU8</accession>
<dbReference type="NCBIfam" id="TIGR00072">
    <property type="entry name" value="hydrog_prot"/>
    <property type="match status" value="1"/>
</dbReference>
<keyword evidence="1" id="KW-0378">Hydrolase</keyword>
<dbReference type="GO" id="GO:0008233">
    <property type="term" value="F:peptidase activity"/>
    <property type="evidence" value="ECO:0007669"/>
    <property type="project" value="UniProtKB-KW"/>
</dbReference>
<dbReference type="EMBL" id="JBHTIB010000012">
    <property type="protein sequence ID" value="MFD0836506.1"/>
    <property type="molecule type" value="Genomic_DNA"/>
</dbReference>
<dbReference type="RefSeq" id="WP_379942595.1">
    <property type="nucleotide sequence ID" value="NZ_JBHTIB010000012.1"/>
</dbReference>
<evidence type="ECO:0000313" key="2">
    <source>
        <dbReference type="Proteomes" id="UP001597011"/>
    </source>
</evidence>
<name>A0ABW3BTU8_9FLAO</name>
<keyword evidence="1" id="KW-0645">Protease</keyword>
<organism evidence="1 2">
    <name type="scientific">Mariniflexile aquimaris</name>
    <dbReference type="NCBI Taxonomy" id="881009"/>
    <lineage>
        <taxon>Bacteria</taxon>
        <taxon>Pseudomonadati</taxon>
        <taxon>Bacteroidota</taxon>
        <taxon>Flavobacteriia</taxon>
        <taxon>Flavobacteriales</taxon>
        <taxon>Flavobacteriaceae</taxon>
        <taxon>Mariniflexile</taxon>
    </lineage>
</organism>